<dbReference type="InParanoid" id="A0A0G4ELW5"/>
<protein>
    <submittedName>
        <fullName evidence="2">Uncharacterized protein</fullName>
    </submittedName>
</protein>
<dbReference type="EMBL" id="CDMY01000263">
    <property type="protein sequence ID" value="CEL98112.1"/>
    <property type="molecule type" value="Genomic_DNA"/>
</dbReference>
<gene>
    <name evidence="2" type="ORF">Vbra_3999</name>
</gene>
<keyword evidence="3" id="KW-1185">Reference proteome</keyword>
<evidence type="ECO:0000256" key="1">
    <source>
        <dbReference type="SAM" id="Phobius"/>
    </source>
</evidence>
<feature type="transmembrane region" description="Helical" evidence="1">
    <location>
        <begin position="254"/>
        <end position="275"/>
    </location>
</feature>
<dbReference type="AlphaFoldDB" id="A0A0G4ELW5"/>
<keyword evidence="1" id="KW-1133">Transmembrane helix</keyword>
<accession>A0A0G4ELW5</accession>
<dbReference type="VEuPathDB" id="CryptoDB:Vbra_3999"/>
<name>A0A0G4ELW5_VITBC</name>
<proteinExistence type="predicted"/>
<organism evidence="2 3">
    <name type="scientific">Vitrella brassicaformis (strain CCMP3155)</name>
    <dbReference type="NCBI Taxonomy" id="1169540"/>
    <lineage>
        <taxon>Eukaryota</taxon>
        <taxon>Sar</taxon>
        <taxon>Alveolata</taxon>
        <taxon>Colpodellida</taxon>
        <taxon>Vitrellaceae</taxon>
        <taxon>Vitrella</taxon>
    </lineage>
</organism>
<dbReference type="Proteomes" id="UP000041254">
    <property type="component" value="Unassembled WGS sequence"/>
</dbReference>
<sequence>MSWFRWKLVWSTRTKKRHSYSYRKVGVDVEAPPSASDSASEVVISVDDAGGRGEDLVGPVVAVPLPADIYSANMFPLLSVGDAVNVRAAGRTLCRLVDEASLIRRIDSSLARHQLRVTDEGGVPPLPASLSRFVCLCRCAHIIERTCSWRQMSAVGQLATACGVVTTSPLPAVTSAESMVPRYLSKTATFFRLPHGHTLTNGNSNGHNTLLIGDGENGAGNTPTTMAIEQTSDKEEVMLMAGCLDRLEGRWDLLLLWLSLAYTARFVWLTVIHLIHFRSIVVNDPDHFFNKHSFWLGLAALLLVHAGRVLVGFISAIIVAGGLSVLLKLRLEGLAAKRAIPWLTTSSTRFRVVLREEMCSWHPYRQHYDKTDPPIRCGLLLYRSFSAFLSKTILNGQRGEQTRLLEVPMNVGNPRHDRLMYRNHDIIAAAEEGVLVADRLCDLGDLHRQPDTWPYTDGTNWRMIVFLLEGSGGASFVASISLRRDLSVRQVPFGTIEIDTTEVPVGDGCNLDQRFPVTMSRVRAFLRRFGLEQGVLGHLSDEAS</sequence>
<dbReference type="PhylomeDB" id="A0A0G4ELW5"/>
<evidence type="ECO:0000313" key="2">
    <source>
        <dbReference type="EMBL" id="CEL98112.1"/>
    </source>
</evidence>
<evidence type="ECO:0000313" key="3">
    <source>
        <dbReference type="Proteomes" id="UP000041254"/>
    </source>
</evidence>
<keyword evidence="1" id="KW-0812">Transmembrane</keyword>
<feature type="transmembrane region" description="Helical" evidence="1">
    <location>
        <begin position="295"/>
        <end position="327"/>
    </location>
</feature>
<keyword evidence="1" id="KW-0472">Membrane</keyword>
<reference evidence="2 3" key="1">
    <citation type="submission" date="2014-11" db="EMBL/GenBank/DDBJ databases">
        <authorList>
            <person name="Zhu J."/>
            <person name="Qi W."/>
            <person name="Song R."/>
        </authorList>
    </citation>
    <scope>NUCLEOTIDE SEQUENCE [LARGE SCALE GENOMIC DNA]</scope>
</reference>